<dbReference type="InterPro" id="IPR010239">
    <property type="entry name" value="CHP02001"/>
</dbReference>
<protein>
    <submittedName>
        <fullName evidence="2">TorF family putative porin</fullName>
    </submittedName>
</protein>
<dbReference type="NCBIfam" id="TIGR02001">
    <property type="entry name" value="gcw_chp"/>
    <property type="match status" value="1"/>
</dbReference>
<reference evidence="2" key="2">
    <citation type="submission" date="2023-02" db="EMBL/GenBank/DDBJ databases">
        <authorList>
            <person name="Rayyan A."/>
            <person name="Meyer T."/>
            <person name="Kyndt J.A."/>
        </authorList>
    </citation>
    <scope>NUCLEOTIDE SEQUENCE</scope>
    <source>
        <strain evidence="2">DSM 9987</strain>
    </source>
</reference>
<feature type="signal peptide" evidence="1">
    <location>
        <begin position="1"/>
        <end position="20"/>
    </location>
</feature>
<dbReference type="RefSeq" id="WP_272776053.1">
    <property type="nucleotide sequence ID" value="NZ_JAQQLI010000006.1"/>
</dbReference>
<accession>A0ABT5J6B8</accession>
<sequence length="302" mass="32043">MKVTTLITVATTCLATTAFGADLAYKAPRLAAVEPPSPWDIAFGGSIVSDYLFRGLTQSAHDPSASVFFSPMYNVNQNLQFYVGFSTESVKLRNSPAAEVDVWGGIRASFGPVAFDVGGWSYNYPGKEDFYVADWAAPYPGIVAAGGVPGNFVEAYGKFTWTVAPWLAVGANVNYSPDFLATTAEGTYVAGLAKITAPATVLPSGIGAYLSGEFGHQYLGTTDGGADLPDWNTWNVGVGFTWKAFTLDLRYTDTDLSKADCFTLTGDPHATLLAGGTIESNWCGARFTAKLSAATTVFSLMK</sequence>
<evidence type="ECO:0000256" key="1">
    <source>
        <dbReference type="SAM" id="SignalP"/>
    </source>
</evidence>
<feature type="chain" id="PRO_5046941127" evidence="1">
    <location>
        <begin position="21"/>
        <end position="302"/>
    </location>
</feature>
<dbReference type="Pfam" id="PF09694">
    <property type="entry name" value="Gcw_chp"/>
    <property type="match status" value="1"/>
</dbReference>
<proteinExistence type="predicted"/>
<dbReference type="Proteomes" id="UP001165652">
    <property type="component" value="Unassembled WGS sequence"/>
</dbReference>
<name>A0ABT5J6B8_RHOTP</name>
<comment type="caution">
    <text evidence="2">The sequence shown here is derived from an EMBL/GenBank/DDBJ whole genome shotgun (WGS) entry which is preliminary data.</text>
</comment>
<reference evidence="2" key="1">
    <citation type="journal article" date="2023" name="Microbiol Resour">
        <title>Genome Sequences of Rhodoplanes serenus and Two Thermotolerant Strains, Rhodoplanes tepidamans and 'Rhodoplanes cryptolactis,' Further Refine the Genus.</title>
        <authorList>
            <person name="Rayyan A.A."/>
            <person name="Kyndt J.A."/>
        </authorList>
    </citation>
    <scope>NUCLEOTIDE SEQUENCE</scope>
    <source>
        <strain evidence="2">DSM 9987</strain>
    </source>
</reference>
<evidence type="ECO:0000313" key="2">
    <source>
        <dbReference type="EMBL" id="MDC7785207.1"/>
    </source>
</evidence>
<keyword evidence="3" id="KW-1185">Reference proteome</keyword>
<dbReference type="EMBL" id="JAQQLI010000006">
    <property type="protein sequence ID" value="MDC7785207.1"/>
    <property type="molecule type" value="Genomic_DNA"/>
</dbReference>
<evidence type="ECO:0000313" key="3">
    <source>
        <dbReference type="Proteomes" id="UP001165652"/>
    </source>
</evidence>
<gene>
    <name evidence="2" type="ORF">PQJ73_05885</name>
</gene>
<keyword evidence="1" id="KW-0732">Signal</keyword>
<organism evidence="2 3">
    <name type="scientific">Rhodoplanes tepidamans</name>
    <name type="common">Rhodoplanes cryptolactis</name>
    <dbReference type="NCBI Taxonomy" id="200616"/>
    <lineage>
        <taxon>Bacteria</taxon>
        <taxon>Pseudomonadati</taxon>
        <taxon>Pseudomonadota</taxon>
        <taxon>Alphaproteobacteria</taxon>
        <taxon>Hyphomicrobiales</taxon>
        <taxon>Nitrobacteraceae</taxon>
        <taxon>Rhodoplanes</taxon>
    </lineage>
</organism>